<dbReference type="EMBL" id="QCYY01001403">
    <property type="protein sequence ID" value="ROT78272.1"/>
    <property type="molecule type" value="Genomic_DNA"/>
</dbReference>
<dbReference type="Pfam" id="PF11027">
    <property type="entry name" value="DUF2615"/>
    <property type="match status" value="1"/>
</dbReference>
<keyword evidence="3" id="KW-1133">Transmembrane helix</keyword>
<keyword evidence="3" id="KW-0472">Membrane</keyword>
<keyword evidence="5" id="KW-1185">Reference proteome</keyword>
<proteinExistence type="predicted"/>
<dbReference type="Proteomes" id="UP000283509">
    <property type="component" value="Unassembled WGS sequence"/>
</dbReference>
<dbReference type="PANTHER" id="PTHR31019">
    <property type="entry name" value="SMALL INTEGRAL MEMBRANE PROTEIN 14"/>
    <property type="match status" value="1"/>
</dbReference>
<organism evidence="4 5">
    <name type="scientific">Penaeus vannamei</name>
    <name type="common">Whiteleg shrimp</name>
    <name type="synonym">Litopenaeus vannamei</name>
    <dbReference type="NCBI Taxonomy" id="6689"/>
    <lineage>
        <taxon>Eukaryota</taxon>
        <taxon>Metazoa</taxon>
        <taxon>Ecdysozoa</taxon>
        <taxon>Arthropoda</taxon>
        <taxon>Crustacea</taxon>
        <taxon>Multicrustacea</taxon>
        <taxon>Malacostraca</taxon>
        <taxon>Eumalacostraca</taxon>
        <taxon>Eucarida</taxon>
        <taxon>Decapoda</taxon>
        <taxon>Dendrobranchiata</taxon>
        <taxon>Penaeoidea</taxon>
        <taxon>Penaeidae</taxon>
        <taxon>Penaeus</taxon>
    </lineage>
</organism>
<dbReference type="GO" id="GO:0005783">
    <property type="term" value="C:endoplasmic reticulum"/>
    <property type="evidence" value="ECO:0007669"/>
    <property type="project" value="TreeGrafter"/>
</dbReference>
<evidence type="ECO:0000313" key="4">
    <source>
        <dbReference type="EMBL" id="ROT78272.1"/>
    </source>
</evidence>
<dbReference type="OrthoDB" id="10054061at2759"/>
<feature type="region of interest" description="Disordered" evidence="2">
    <location>
        <begin position="80"/>
        <end position="104"/>
    </location>
</feature>
<evidence type="ECO:0000256" key="2">
    <source>
        <dbReference type="SAM" id="MobiDB-lite"/>
    </source>
</evidence>
<keyword evidence="3" id="KW-0812">Transmembrane</keyword>
<dbReference type="AlphaFoldDB" id="A0A3R7MCK9"/>
<dbReference type="STRING" id="6689.A0A3R7MCK9"/>
<evidence type="ECO:0000256" key="1">
    <source>
        <dbReference type="ARBA" id="ARBA00017902"/>
    </source>
</evidence>
<evidence type="ECO:0000313" key="5">
    <source>
        <dbReference type="Proteomes" id="UP000283509"/>
    </source>
</evidence>
<dbReference type="PANTHER" id="PTHR31019:SF1">
    <property type="entry name" value="SMALL INTEGRAL MEMBRANE PROTEIN 14"/>
    <property type="match status" value="1"/>
</dbReference>
<reference evidence="4 5" key="2">
    <citation type="submission" date="2019-01" db="EMBL/GenBank/DDBJ databases">
        <title>The decoding of complex shrimp genome reveals the adaptation for benthos swimmer, frequently molting mechanism and breeding impact on genome.</title>
        <authorList>
            <person name="Sun Y."/>
            <person name="Gao Y."/>
            <person name="Yu Y."/>
        </authorList>
    </citation>
    <scope>NUCLEOTIDE SEQUENCE [LARGE SCALE GENOMIC DNA]</scope>
    <source>
        <tissue evidence="4">Muscle</tissue>
    </source>
</reference>
<comment type="caution">
    <text evidence="4">The sequence shown here is derived from an EMBL/GenBank/DDBJ whole genome shotgun (WGS) entry which is preliminary data.</text>
</comment>
<name>A0A3R7MCK9_PENVA</name>
<protein>
    <recommendedName>
        <fullName evidence="1">Small integral membrane protein 14</fullName>
    </recommendedName>
</protein>
<evidence type="ECO:0000256" key="3">
    <source>
        <dbReference type="SAM" id="Phobius"/>
    </source>
</evidence>
<sequence>MADEGFDPCECIWSHEMAMRRLLSLLRQSQTYCTDNECFNEMPGPTMPARDTGSDSMMFLAMMWGLLAIVLFFLRPSSLRSNPDAKPSNSHQDGGSPPAPPTAN</sequence>
<dbReference type="InterPro" id="IPR020309">
    <property type="entry name" value="Smim-14"/>
</dbReference>
<reference evidence="4 5" key="1">
    <citation type="submission" date="2018-04" db="EMBL/GenBank/DDBJ databases">
        <authorList>
            <person name="Zhang X."/>
            <person name="Yuan J."/>
            <person name="Li F."/>
            <person name="Xiang J."/>
        </authorList>
    </citation>
    <scope>NUCLEOTIDE SEQUENCE [LARGE SCALE GENOMIC DNA]</scope>
    <source>
        <tissue evidence="4">Muscle</tissue>
    </source>
</reference>
<feature type="transmembrane region" description="Helical" evidence="3">
    <location>
        <begin position="56"/>
        <end position="74"/>
    </location>
</feature>
<accession>A0A3R7MCK9</accession>
<gene>
    <name evidence="4" type="ORF">C7M84_003002</name>
</gene>